<organism evidence="1 2">
    <name type="scientific">Frondihabitans sucicola</name>
    <dbReference type="NCBI Taxonomy" id="1268041"/>
    <lineage>
        <taxon>Bacteria</taxon>
        <taxon>Bacillati</taxon>
        <taxon>Actinomycetota</taxon>
        <taxon>Actinomycetes</taxon>
        <taxon>Micrococcales</taxon>
        <taxon>Microbacteriaceae</taxon>
        <taxon>Frondihabitans</taxon>
    </lineage>
</organism>
<accession>A0ABM8GMA2</accession>
<keyword evidence="2" id="KW-1185">Reference proteome</keyword>
<gene>
    <name evidence="1" type="ORF">GCM10025867_17890</name>
</gene>
<reference evidence="2" key="1">
    <citation type="journal article" date="2019" name="Int. J. Syst. Evol. Microbiol.">
        <title>The Global Catalogue of Microorganisms (GCM) 10K type strain sequencing project: providing services to taxonomists for standard genome sequencing and annotation.</title>
        <authorList>
            <consortium name="The Broad Institute Genomics Platform"/>
            <consortium name="The Broad Institute Genome Sequencing Center for Infectious Disease"/>
            <person name="Wu L."/>
            <person name="Ma J."/>
        </authorList>
    </citation>
    <scope>NUCLEOTIDE SEQUENCE [LARGE SCALE GENOMIC DNA]</scope>
    <source>
        <strain evidence="2">NBRC 108728</strain>
    </source>
</reference>
<protein>
    <recommendedName>
        <fullName evidence="3">BIG2 domain-containing protein</fullName>
    </recommendedName>
</protein>
<proteinExistence type="predicted"/>
<sequence>MGPGTSISTRLQVVGTNPTTLRAKAWLSSSAEPSAWMVTGTSTTAVLQAPGSLGLLSYVSGSAAAGAQNLSIRAVRAVTP</sequence>
<evidence type="ECO:0008006" key="3">
    <source>
        <dbReference type="Google" id="ProtNLM"/>
    </source>
</evidence>
<evidence type="ECO:0000313" key="1">
    <source>
        <dbReference type="EMBL" id="BDZ49548.1"/>
    </source>
</evidence>
<dbReference type="EMBL" id="AP027732">
    <property type="protein sequence ID" value="BDZ49548.1"/>
    <property type="molecule type" value="Genomic_DNA"/>
</dbReference>
<evidence type="ECO:0000313" key="2">
    <source>
        <dbReference type="Proteomes" id="UP001321486"/>
    </source>
</evidence>
<dbReference type="Proteomes" id="UP001321486">
    <property type="component" value="Chromosome"/>
</dbReference>
<name>A0ABM8GMA2_9MICO</name>